<dbReference type="RefSeq" id="WP_206655935.1">
    <property type="nucleotide sequence ID" value="NZ_CP071182.1"/>
</dbReference>
<dbReference type="InterPro" id="IPR050288">
    <property type="entry name" value="Cellulose_deg_GH3"/>
</dbReference>
<dbReference type="EMBL" id="CP071182">
    <property type="protein sequence ID" value="QSO46568.1"/>
    <property type="molecule type" value="Genomic_DNA"/>
</dbReference>
<dbReference type="InterPro" id="IPR036962">
    <property type="entry name" value="Glyco_hydro_3_N_sf"/>
</dbReference>
<proteinExistence type="inferred from homology"/>
<evidence type="ECO:0000256" key="2">
    <source>
        <dbReference type="ARBA" id="ARBA00022801"/>
    </source>
</evidence>
<evidence type="ECO:0000313" key="4">
    <source>
        <dbReference type="EMBL" id="QSO46568.1"/>
    </source>
</evidence>
<dbReference type="SUPFAM" id="SSF51445">
    <property type="entry name" value="(Trans)glycosidases"/>
    <property type="match status" value="1"/>
</dbReference>
<evidence type="ECO:0000259" key="3">
    <source>
        <dbReference type="Pfam" id="PF00933"/>
    </source>
</evidence>
<feature type="domain" description="Glycoside hydrolase family 3 N-terminal" evidence="3">
    <location>
        <begin position="3"/>
        <end position="65"/>
    </location>
</feature>
<evidence type="ECO:0000256" key="1">
    <source>
        <dbReference type="ARBA" id="ARBA00005336"/>
    </source>
</evidence>
<dbReference type="Gene3D" id="3.20.20.300">
    <property type="entry name" value="Glycoside hydrolase, family 3, N-terminal domain"/>
    <property type="match status" value="1"/>
</dbReference>
<name>A0A9X7VZG9_9BACL</name>
<keyword evidence="5" id="KW-1185">Reference proteome</keyword>
<protein>
    <recommendedName>
        <fullName evidence="3">Glycoside hydrolase family 3 N-terminal domain-containing protein</fullName>
    </recommendedName>
</protein>
<evidence type="ECO:0000313" key="5">
    <source>
        <dbReference type="Proteomes" id="UP000663505"/>
    </source>
</evidence>
<dbReference type="InterPro" id="IPR001764">
    <property type="entry name" value="Glyco_hydro_3_N"/>
</dbReference>
<dbReference type="PANTHER" id="PTHR42715:SF10">
    <property type="entry name" value="BETA-GLUCOSIDASE"/>
    <property type="match status" value="1"/>
</dbReference>
<dbReference type="GO" id="GO:0004553">
    <property type="term" value="F:hydrolase activity, hydrolyzing O-glycosyl compounds"/>
    <property type="evidence" value="ECO:0007669"/>
    <property type="project" value="InterPro"/>
</dbReference>
<dbReference type="KEGG" id="afx:JZ786_19205"/>
<dbReference type="Pfam" id="PF00933">
    <property type="entry name" value="Glyco_hydro_3"/>
    <property type="match status" value="1"/>
</dbReference>
<keyword evidence="2" id="KW-0378">Hydrolase</keyword>
<dbReference type="Proteomes" id="UP000663505">
    <property type="component" value="Chromosome"/>
</dbReference>
<organism evidence="4 5">
    <name type="scientific">Alicyclobacillus mengziensis</name>
    <dbReference type="NCBI Taxonomy" id="2931921"/>
    <lineage>
        <taxon>Bacteria</taxon>
        <taxon>Bacillati</taxon>
        <taxon>Bacillota</taxon>
        <taxon>Bacilli</taxon>
        <taxon>Bacillales</taxon>
        <taxon>Alicyclobacillaceae</taxon>
        <taxon>Alicyclobacillus</taxon>
    </lineage>
</organism>
<accession>A0A9X7VZG9</accession>
<dbReference type="InterPro" id="IPR017853">
    <property type="entry name" value="GH"/>
</dbReference>
<dbReference type="AlphaFoldDB" id="A0A9X7VZG9"/>
<comment type="similarity">
    <text evidence="1">Belongs to the glycosyl hydrolase 3 family.</text>
</comment>
<reference evidence="4 5" key="1">
    <citation type="submission" date="2021-02" db="EMBL/GenBank/DDBJ databases">
        <title>Alicyclobacillus curvatus sp. nov. and Alicyclobacillus mengziensis sp. nov., two acidophilic bacteria isolated from acid mine drainage.</title>
        <authorList>
            <person name="Huang Y."/>
        </authorList>
    </citation>
    <scope>NUCLEOTIDE SEQUENCE [LARGE SCALE GENOMIC DNA]</scope>
    <source>
        <strain evidence="4 5">S30H14</strain>
    </source>
</reference>
<sequence length="126" mass="14065">MVGLELRKNHIDKLLGPGINIHRNPLNGRNFEYFSEDPYVTGKIAAAQLRGMHRAGVTGTIKHFSWVVPESVVDPFDDNTVSCIEDDSLTRGELLRSAANIYRFILRSSAMERLLGVDNLVEVIGQ</sequence>
<dbReference type="GO" id="GO:0005975">
    <property type="term" value="P:carbohydrate metabolic process"/>
    <property type="evidence" value="ECO:0007669"/>
    <property type="project" value="InterPro"/>
</dbReference>
<dbReference type="PANTHER" id="PTHR42715">
    <property type="entry name" value="BETA-GLUCOSIDASE"/>
    <property type="match status" value="1"/>
</dbReference>
<dbReference type="PRINTS" id="PR00133">
    <property type="entry name" value="GLHYDRLASE3"/>
</dbReference>
<gene>
    <name evidence="4" type="ORF">JZ786_19205</name>
</gene>